<keyword evidence="3" id="KW-1185">Reference proteome</keyword>
<accession>A0A511B9S5</accession>
<name>A0A511B9S5_9PROT</name>
<feature type="compositionally biased region" description="Gly residues" evidence="1">
    <location>
        <begin position="83"/>
        <end position="101"/>
    </location>
</feature>
<dbReference type="RefSeq" id="WP_146861200.1">
    <property type="nucleotide sequence ID" value="NZ_BARK01000007.1"/>
</dbReference>
<gene>
    <name evidence="2" type="ORF">GKA01_16100</name>
</gene>
<protein>
    <submittedName>
        <fullName evidence="2">Uncharacterized protein</fullName>
    </submittedName>
</protein>
<reference evidence="2 3" key="1">
    <citation type="submission" date="2019-07" db="EMBL/GenBank/DDBJ databases">
        <title>Whole genome shotgun sequence of Gluconobacter kanchanaburiensis NBRC 103587.</title>
        <authorList>
            <person name="Hosoyama A."/>
            <person name="Uohara A."/>
            <person name="Ohji S."/>
            <person name="Ichikawa N."/>
        </authorList>
    </citation>
    <scope>NUCLEOTIDE SEQUENCE [LARGE SCALE GENOMIC DNA]</scope>
    <source>
        <strain evidence="2 3">NBRC 103587</strain>
    </source>
</reference>
<dbReference type="Proteomes" id="UP000321079">
    <property type="component" value="Unassembled WGS sequence"/>
</dbReference>
<evidence type="ECO:0000313" key="3">
    <source>
        <dbReference type="Proteomes" id="UP000321079"/>
    </source>
</evidence>
<proteinExistence type="predicted"/>
<sequence>MKQRICVVFVLIGLEGCTRPHPHPRPPAADGRDVLLRPVATSGSESPRDTTHADRKIHGAVSVGTGFGGGRNYGLGSPSSLGSGLGTGTGLGSTGLTSGGW</sequence>
<feature type="region of interest" description="Disordered" evidence="1">
    <location>
        <begin position="18"/>
        <end position="101"/>
    </location>
</feature>
<dbReference type="EMBL" id="BJVA01000008">
    <property type="protein sequence ID" value="GEK96413.1"/>
    <property type="molecule type" value="Genomic_DNA"/>
</dbReference>
<comment type="caution">
    <text evidence="2">The sequence shown here is derived from an EMBL/GenBank/DDBJ whole genome shotgun (WGS) entry which is preliminary data.</text>
</comment>
<feature type="compositionally biased region" description="Basic and acidic residues" evidence="1">
    <location>
        <begin position="46"/>
        <end position="57"/>
    </location>
</feature>
<dbReference type="AlphaFoldDB" id="A0A511B9S5"/>
<evidence type="ECO:0000313" key="2">
    <source>
        <dbReference type="EMBL" id="GEK96413.1"/>
    </source>
</evidence>
<evidence type="ECO:0000256" key="1">
    <source>
        <dbReference type="SAM" id="MobiDB-lite"/>
    </source>
</evidence>
<organism evidence="2 3">
    <name type="scientific">Gluconobacter kanchanaburiensis NBRC 103587</name>
    <dbReference type="NCBI Taxonomy" id="1307948"/>
    <lineage>
        <taxon>Bacteria</taxon>
        <taxon>Pseudomonadati</taxon>
        <taxon>Pseudomonadota</taxon>
        <taxon>Alphaproteobacteria</taxon>
        <taxon>Acetobacterales</taxon>
        <taxon>Acetobacteraceae</taxon>
        <taxon>Gluconobacter</taxon>
    </lineage>
</organism>